<accession>A0ABR1PZG4</accession>
<gene>
    <name evidence="2" type="ORF">PG986_012249</name>
</gene>
<keyword evidence="3" id="KW-1185">Reference proteome</keyword>
<organism evidence="2 3">
    <name type="scientific">Apiospora aurea</name>
    <dbReference type="NCBI Taxonomy" id="335848"/>
    <lineage>
        <taxon>Eukaryota</taxon>
        <taxon>Fungi</taxon>
        <taxon>Dikarya</taxon>
        <taxon>Ascomycota</taxon>
        <taxon>Pezizomycotina</taxon>
        <taxon>Sordariomycetes</taxon>
        <taxon>Xylariomycetidae</taxon>
        <taxon>Amphisphaeriales</taxon>
        <taxon>Apiosporaceae</taxon>
        <taxon>Apiospora</taxon>
    </lineage>
</organism>
<protein>
    <recommendedName>
        <fullName evidence="4">Secreted protein</fullName>
    </recommendedName>
</protein>
<evidence type="ECO:0008006" key="4">
    <source>
        <dbReference type="Google" id="ProtNLM"/>
    </source>
</evidence>
<dbReference type="GeneID" id="92081533"/>
<reference evidence="2 3" key="1">
    <citation type="submission" date="2023-01" db="EMBL/GenBank/DDBJ databases">
        <title>Analysis of 21 Apiospora genomes using comparative genomics revels a genus with tremendous synthesis potential of carbohydrate active enzymes and secondary metabolites.</title>
        <authorList>
            <person name="Sorensen T."/>
        </authorList>
    </citation>
    <scope>NUCLEOTIDE SEQUENCE [LARGE SCALE GENOMIC DNA]</scope>
    <source>
        <strain evidence="2 3">CBS 24483</strain>
    </source>
</reference>
<feature type="region of interest" description="Disordered" evidence="1">
    <location>
        <begin position="97"/>
        <end position="167"/>
    </location>
</feature>
<evidence type="ECO:0000313" key="2">
    <source>
        <dbReference type="EMBL" id="KAK7943136.1"/>
    </source>
</evidence>
<feature type="compositionally biased region" description="Polar residues" evidence="1">
    <location>
        <begin position="144"/>
        <end position="156"/>
    </location>
</feature>
<dbReference type="EMBL" id="JAQQWE010000008">
    <property type="protein sequence ID" value="KAK7943136.1"/>
    <property type="molecule type" value="Genomic_DNA"/>
</dbReference>
<feature type="compositionally biased region" description="Low complexity" evidence="1">
    <location>
        <begin position="106"/>
        <end position="119"/>
    </location>
</feature>
<evidence type="ECO:0000256" key="1">
    <source>
        <dbReference type="SAM" id="MobiDB-lite"/>
    </source>
</evidence>
<name>A0ABR1PZG4_9PEZI</name>
<evidence type="ECO:0000313" key="3">
    <source>
        <dbReference type="Proteomes" id="UP001391051"/>
    </source>
</evidence>
<proteinExistence type="predicted"/>
<dbReference type="RefSeq" id="XP_066695167.1">
    <property type="nucleotide sequence ID" value="XM_066848471.1"/>
</dbReference>
<comment type="caution">
    <text evidence="2">The sequence shown here is derived from an EMBL/GenBank/DDBJ whole genome shotgun (WGS) entry which is preliminary data.</text>
</comment>
<dbReference type="Proteomes" id="UP001391051">
    <property type="component" value="Unassembled WGS sequence"/>
</dbReference>
<sequence length="167" mass="18234">MWSQWQATATATSRRAPARAAAAIVSSWPAKQPCHAPDPKRGVRAFSSVHCICFDFVFVFGKAVGGMVTSHLAPKGNDNAWPAPNFFLWLHRTFATPPEGRPPETPKISSSPSIRRPTSAVDTHRMTTSTMTHTCESLGRTRKSPSSTVFTTSQTHGARGKSDLWAR</sequence>